<dbReference type="RefSeq" id="WP_086084165.1">
    <property type="nucleotide sequence ID" value="NZ_CP020911.1"/>
</dbReference>
<dbReference type="AlphaFoldDB" id="A0AAN1BMN5"/>
<dbReference type="GO" id="GO:0016020">
    <property type="term" value="C:membrane"/>
    <property type="evidence" value="ECO:0007669"/>
    <property type="project" value="UniProtKB-SubCell"/>
</dbReference>
<feature type="transmembrane region" description="Helical" evidence="5">
    <location>
        <begin position="71"/>
        <end position="88"/>
    </location>
</feature>
<evidence type="ECO:0000256" key="2">
    <source>
        <dbReference type="ARBA" id="ARBA00022692"/>
    </source>
</evidence>
<evidence type="ECO:0000256" key="1">
    <source>
        <dbReference type="ARBA" id="ARBA00004141"/>
    </source>
</evidence>
<comment type="subcellular location">
    <subcellularLocation>
        <location evidence="1">Membrane</location>
        <topology evidence="1">Multi-pass membrane protein</topology>
    </subcellularLocation>
</comment>
<dbReference type="Proteomes" id="UP000194159">
    <property type="component" value="Plasmid pRetNXC12e"/>
</dbReference>
<protein>
    <submittedName>
        <fullName evidence="6">DoxX family protein</fullName>
    </submittedName>
</protein>
<geneLocation type="plasmid" evidence="7">
    <name>pretnxc12e</name>
</geneLocation>
<dbReference type="InterPro" id="IPR032808">
    <property type="entry name" value="DoxX"/>
</dbReference>
<evidence type="ECO:0000313" key="6">
    <source>
        <dbReference type="EMBL" id="ARQ13837.1"/>
    </source>
</evidence>
<evidence type="ECO:0000313" key="7">
    <source>
        <dbReference type="Proteomes" id="UP000194159"/>
    </source>
</evidence>
<feature type="transmembrane region" description="Helical" evidence="5">
    <location>
        <begin position="94"/>
        <end position="115"/>
    </location>
</feature>
<keyword evidence="6" id="KW-0614">Plasmid</keyword>
<proteinExistence type="predicted"/>
<feature type="transmembrane region" description="Helical" evidence="5">
    <location>
        <begin position="48"/>
        <end position="64"/>
    </location>
</feature>
<gene>
    <name evidence="6" type="ORF">NXC12_PE00241</name>
</gene>
<keyword evidence="2 5" id="KW-0812">Transmembrane</keyword>
<keyword evidence="4 5" id="KW-0472">Membrane</keyword>
<name>A0AAN1BMN5_RHIET</name>
<reference evidence="6 7" key="1">
    <citation type="submission" date="2017-04" db="EMBL/GenBank/DDBJ databases">
        <title>Complete genome sequences of Rhizobium genomic linages associated to common bean (phaseolus vulgaris).</title>
        <authorList>
            <person name="Santamaria R.I."/>
            <person name="Bustos P."/>
            <person name="Perez-Carrascal O."/>
            <person name="Martinez-Flores I."/>
            <person name="Juarez S."/>
            <person name="Lozano L."/>
            <person name="Miranda F."/>
            <person name="Vinuesa P."/>
            <person name="Martinez-Romero E."/>
            <person name="Cevallos M.A."/>
            <person name="Romero D."/>
            <person name="Davila G."/>
            <person name="Gonzalez V."/>
        </authorList>
    </citation>
    <scope>NUCLEOTIDE SEQUENCE [LARGE SCALE GENOMIC DNA]</scope>
    <source>
        <strain evidence="6 7">NXC12</strain>
        <plasmid evidence="7">pretnxc12e</plasmid>
    </source>
</reference>
<feature type="transmembrane region" description="Helical" evidence="5">
    <location>
        <begin position="7"/>
        <end position="28"/>
    </location>
</feature>
<evidence type="ECO:0000256" key="3">
    <source>
        <dbReference type="ARBA" id="ARBA00022989"/>
    </source>
</evidence>
<organism evidence="6 7">
    <name type="scientific">Rhizobium etli</name>
    <dbReference type="NCBI Taxonomy" id="29449"/>
    <lineage>
        <taxon>Bacteria</taxon>
        <taxon>Pseudomonadati</taxon>
        <taxon>Pseudomonadota</taxon>
        <taxon>Alphaproteobacteria</taxon>
        <taxon>Hyphomicrobiales</taxon>
        <taxon>Rhizobiaceae</taxon>
        <taxon>Rhizobium/Agrobacterium group</taxon>
        <taxon>Rhizobium</taxon>
    </lineage>
</organism>
<sequence>MIRKYAYWISTALVCLLYVASATMYLTMADQVRQSLAGLGYPAYLREILITVKILGVVAILSRVSVRLSDLAYAGMFYHLLLAFSAHINAHDGGFFPAVAGFLALVVSFLTQNAARAKKSPYPRYRPEAGSAEPLWRSQ</sequence>
<accession>A0AAN1BMN5</accession>
<evidence type="ECO:0000256" key="5">
    <source>
        <dbReference type="SAM" id="Phobius"/>
    </source>
</evidence>
<dbReference type="Pfam" id="PF13564">
    <property type="entry name" value="DoxX_2"/>
    <property type="match status" value="1"/>
</dbReference>
<keyword evidence="3 5" id="KW-1133">Transmembrane helix</keyword>
<dbReference type="EMBL" id="CP020911">
    <property type="protein sequence ID" value="ARQ13837.1"/>
    <property type="molecule type" value="Genomic_DNA"/>
</dbReference>
<evidence type="ECO:0000256" key="4">
    <source>
        <dbReference type="ARBA" id="ARBA00023136"/>
    </source>
</evidence>